<dbReference type="HOGENOM" id="CLU_1797270_0_0_1"/>
<dbReference type="AlphaFoldDB" id="A0A067NXJ8"/>
<gene>
    <name evidence="1" type="ORF">PLEOSDRAFT_1089662</name>
</gene>
<reference evidence="2" key="1">
    <citation type="journal article" date="2014" name="Proc. Natl. Acad. Sci. U.S.A.">
        <title>Extensive sampling of basidiomycete genomes demonstrates inadequacy of the white-rot/brown-rot paradigm for wood decay fungi.</title>
        <authorList>
            <person name="Riley R."/>
            <person name="Salamov A.A."/>
            <person name="Brown D.W."/>
            <person name="Nagy L.G."/>
            <person name="Floudas D."/>
            <person name="Held B.W."/>
            <person name="Levasseur A."/>
            <person name="Lombard V."/>
            <person name="Morin E."/>
            <person name="Otillar R."/>
            <person name="Lindquist E.A."/>
            <person name="Sun H."/>
            <person name="LaButti K.M."/>
            <person name="Schmutz J."/>
            <person name="Jabbour D."/>
            <person name="Luo H."/>
            <person name="Baker S.E."/>
            <person name="Pisabarro A.G."/>
            <person name="Walton J.D."/>
            <person name="Blanchette R.A."/>
            <person name="Henrissat B."/>
            <person name="Martin F."/>
            <person name="Cullen D."/>
            <person name="Hibbett D.S."/>
            <person name="Grigoriev I.V."/>
        </authorList>
    </citation>
    <scope>NUCLEOTIDE SEQUENCE [LARGE SCALE GENOMIC DNA]</scope>
    <source>
        <strain evidence="2">PC15</strain>
    </source>
</reference>
<proteinExistence type="predicted"/>
<dbReference type="Proteomes" id="UP000027073">
    <property type="component" value="Unassembled WGS sequence"/>
</dbReference>
<sequence>MSVIPASKASFYEDQLNRSFESFSSAHLGQDADAEEDNGITQLHIMGGRQSMSIAKVVGSLLPRKLGRASEANTITNVVIGVSVEEAAILESQDLQPVAGAVVSGPIGPRGQKLGSAESSLPGRWVGRVRSAAQRFCRKGTNFS</sequence>
<dbReference type="STRING" id="1137138.A0A067NXJ8"/>
<protein>
    <submittedName>
        <fullName evidence="1">Uncharacterized protein</fullName>
    </submittedName>
</protein>
<evidence type="ECO:0000313" key="2">
    <source>
        <dbReference type="Proteomes" id="UP000027073"/>
    </source>
</evidence>
<evidence type="ECO:0000313" key="1">
    <source>
        <dbReference type="EMBL" id="KDQ28311.1"/>
    </source>
</evidence>
<dbReference type="VEuPathDB" id="FungiDB:PLEOSDRAFT_1089662"/>
<dbReference type="OrthoDB" id="3191896at2759"/>
<name>A0A067NXJ8_PLEO1</name>
<accession>A0A067NXJ8</accession>
<dbReference type="InParanoid" id="A0A067NXJ8"/>
<organism evidence="1 2">
    <name type="scientific">Pleurotus ostreatus (strain PC15)</name>
    <name type="common">Oyster mushroom</name>
    <dbReference type="NCBI Taxonomy" id="1137138"/>
    <lineage>
        <taxon>Eukaryota</taxon>
        <taxon>Fungi</taxon>
        <taxon>Dikarya</taxon>
        <taxon>Basidiomycota</taxon>
        <taxon>Agaricomycotina</taxon>
        <taxon>Agaricomycetes</taxon>
        <taxon>Agaricomycetidae</taxon>
        <taxon>Agaricales</taxon>
        <taxon>Pleurotineae</taxon>
        <taxon>Pleurotaceae</taxon>
        <taxon>Pleurotus</taxon>
    </lineage>
</organism>
<dbReference type="EMBL" id="KL198008">
    <property type="protein sequence ID" value="KDQ28311.1"/>
    <property type="molecule type" value="Genomic_DNA"/>
</dbReference>